<feature type="region of interest" description="Disordered" evidence="1">
    <location>
        <begin position="241"/>
        <end position="314"/>
    </location>
</feature>
<feature type="compositionally biased region" description="Basic and acidic residues" evidence="1">
    <location>
        <begin position="241"/>
        <end position="268"/>
    </location>
</feature>
<dbReference type="Gene3D" id="3.40.50.11500">
    <property type="match status" value="1"/>
</dbReference>
<feature type="compositionally biased region" description="Polar residues" evidence="1">
    <location>
        <begin position="137"/>
        <end position="152"/>
    </location>
</feature>
<dbReference type="InterPro" id="IPR043153">
    <property type="entry name" value="DENN_C"/>
</dbReference>
<reference evidence="4 5" key="1">
    <citation type="submission" date="2019-01" db="EMBL/GenBank/DDBJ databases">
        <authorList>
            <person name="Ferrante I. M."/>
        </authorList>
    </citation>
    <scope>NUCLEOTIDE SEQUENCE [LARGE SCALE GENOMIC DNA]</scope>
    <source>
        <strain evidence="4 5">B856</strain>
    </source>
</reference>
<feature type="compositionally biased region" description="Basic and acidic residues" evidence="1">
    <location>
        <begin position="108"/>
        <end position="117"/>
    </location>
</feature>
<feature type="region of interest" description="Disordered" evidence="1">
    <location>
        <begin position="1"/>
        <end position="162"/>
    </location>
</feature>
<dbReference type="PROSITE" id="PS50211">
    <property type="entry name" value="DENN"/>
    <property type="match status" value="1"/>
</dbReference>
<dbReference type="InterPro" id="IPR001478">
    <property type="entry name" value="PDZ"/>
</dbReference>
<evidence type="ECO:0000256" key="1">
    <source>
        <dbReference type="SAM" id="MobiDB-lite"/>
    </source>
</evidence>
<accession>A0A448YW95</accession>
<dbReference type="PANTHER" id="PTHR12296:SF21">
    <property type="entry name" value="DENN DOMAIN-CONTAINING PROTEIN 3"/>
    <property type="match status" value="1"/>
</dbReference>
<keyword evidence="5" id="KW-1185">Reference proteome</keyword>
<feature type="compositionally biased region" description="Polar residues" evidence="1">
    <location>
        <begin position="1"/>
        <end position="19"/>
    </location>
</feature>
<feature type="compositionally biased region" description="Basic and acidic residues" evidence="1">
    <location>
        <begin position="27"/>
        <end position="42"/>
    </location>
</feature>
<dbReference type="PROSITE" id="PS50106">
    <property type="entry name" value="PDZ"/>
    <property type="match status" value="1"/>
</dbReference>
<feature type="compositionally biased region" description="Low complexity" evidence="1">
    <location>
        <begin position="60"/>
        <end position="77"/>
    </location>
</feature>
<evidence type="ECO:0000313" key="4">
    <source>
        <dbReference type="EMBL" id="VEU34065.1"/>
    </source>
</evidence>
<dbReference type="SMART" id="SM00799">
    <property type="entry name" value="DENN"/>
    <property type="match status" value="1"/>
</dbReference>
<evidence type="ECO:0008006" key="6">
    <source>
        <dbReference type="Google" id="ProtNLM"/>
    </source>
</evidence>
<dbReference type="InterPro" id="IPR051696">
    <property type="entry name" value="DENN_Domain_GEFs"/>
</dbReference>
<dbReference type="Proteomes" id="UP000291116">
    <property type="component" value="Unassembled WGS sequence"/>
</dbReference>
<dbReference type="Pfam" id="PF02141">
    <property type="entry name" value="DENN"/>
    <property type="match status" value="1"/>
</dbReference>
<dbReference type="InterPro" id="IPR036034">
    <property type="entry name" value="PDZ_sf"/>
</dbReference>
<sequence length="1635" mass="181287">MQESPEVTQDAVTASSLVSDENEATGEQDKAEKLQDGEKQEVEVEEAAGTNAQEEVSLPAKTEAGGTTNAAGDTTSTRIETASVENTPELGPENDDGKPEALATNQSDQKEEDKVDQESAVSNEETEFSAVTDVPKSESNGSNLKTDNNSNGVPGVGQSKGAKILMNRFSTWRKTANEKLNTQAPVLSENAKQASEYAQRVLKSNSLSSVMPSMNLASRFASQKPKPTPNPVDEKMETALDVEAKSENIIDSKKKEEDAVADGRREAEGEAESTSNLELPKPVSQGSLLDNDEDDHDENNIGNETTQKSEGVAVGSATIITAESRERVRAVFSKASTTMAESVATGFRGRYKRDVSATTKPTESTNADLNDQAKTIQETSQMALILKSRAGEYMQEILDKLEPYEFAMLLGRGMLGVNLKQCYLKNRGIFVDYLVDGGQAAQSGLVCSGDLMVRLGDSDFRKGTIKDIPIKIGQAKRPAVLVLATGTQVALERINFVDVAVAMMHRARKFYIDSGKLSVFPSEKKTTTSVTPVITDNDKETIATPLFEKEEKNDDPDSSETSESICDVTIEANDTVDAYMSPPWPTLAVRKEFIDETFLRSLDNFVVSDLCDVLDIDSNFRSAIRNAFLVCALDSRRLPFLARHFSDEVMQISSKNQGSAEEENNNNMTPSAQLMLFLELSSFLDLYDVTPPTRLKDVASRIAYKFFLPTKIGNGIQPPLFDFHQIVPYSSLRHLEFALNGKSESIPRDLFLDFQKSIVDSLSGAPFLSFLASADCSRMRAYLRDTAPFVNLSFRNMMDAMAKGTETAKDTAAAHNSFSYILLYLICRMEKECSGEYDFGIENEANRRLLGATNDICCALFIKRTLLPTIDSIMKEGDNFSQSSSEKLMSVVEQFWSLYLDESLELSTRNAEIEGIHVKVRNIIQTVSAEFHESSDLLPRTCVSLILKSKLAEEATVLADEIFYDYAANTNSKFRDHKFHEWMCSEFAKALGGDPYWYRTQSVPVLPPGCLKRFLRRVELPNGVSSHKPYQVTPKEELERNYHNADWAVVFGSSVGTELASQMAVPGLDSPDIRRYTCLPVALDCDHTDYDDFRPEQVLPATFESYAFVPPSKPKPFQSVVDAGRVTTDGWEVSLVTFTIPNADSSSSGDATESALYGVSLCLQRISSDGKDLDSIVTKLVSKEGELKEKDETWNSPISFEKESIDGSEKYVRKVRVSSKLPIYERHLQEKTWVERVEEEEYRDQTKPISMGIALVSRRNVIFSMRDSLSRLFFDYSRSPGQSLEVAKASTTCNALVEILGALSYQDHEGSVLRDLLAPYLRVASNPWLERPFDEQEKMFESHALRQLTDCLPPTSLALLFVTALLEQKIIFSSGRRSVLHAASLGLATLLRPLKWSHLLVPMVPGALANDLIQYPAPFILGVPSEDADSMDLLGNLPRDVTLVDLDVGRVILAPDFGQDNEMCRKTADTKATARALRSQVLYLAQGLGEVFGKSLRPDSWVSDEPSLCAMAPGKIRNDEMSITARLDQLRLSAKSFIDEILAGSVSCCYWIEELTPTYGSSVEPTVLFDEDKFFEIKNHRANMAPTPLFNRIPSKTGSLVLVLDDFDLVLESFLRCQSMSIYISSRPKKDMFYF</sequence>
<dbReference type="GO" id="GO:0031410">
    <property type="term" value="C:cytoplasmic vesicle"/>
    <property type="evidence" value="ECO:0007669"/>
    <property type="project" value="TreeGrafter"/>
</dbReference>
<evidence type="ECO:0000259" key="2">
    <source>
        <dbReference type="PROSITE" id="PS50106"/>
    </source>
</evidence>
<feature type="domain" description="UDENN" evidence="3">
    <location>
        <begin position="1161"/>
        <end position="1548"/>
    </location>
</feature>
<protein>
    <recommendedName>
        <fullName evidence="6">UDENN domain-containing protein</fullName>
    </recommendedName>
</protein>
<proteinExistence type="predicted"/>
<feature type="region of interest" description="Disordered" evidence="1">
    <location>
        <begin position="544"/>
        <end position="563"/>
    </location>
</feature>
<evidence type="ECO:0000259" key="3">
    <source>
        <dbReference type="PROSITE" id="PS50211"/>
    </source>
</evidence>
<dbReference type="EMBL" id="CAACVS010000017">
    <property type="protein sequence ID" value="VEU34065.1"/>
    <property type="molecule type" value="Genomic_DNA"/>
</dbReference>
<feature type="domain" description="PDZ" evidence="2">
    <location>
        <begin position="412"/>
        <end position="487"/>
    </location>
</feature>
<name>A0A448YW95_9STRA</name>
<dbReference type="GO" id="GO:0032483">
    <property type="term" value="P:regulation of Rab protein signal transduction"/>
    <property type="evidence" value="ECO:0007669"/>
    <property type="project" value="TreeGrafter"/>
</dbReference>
<dbReference type="SUPFAM" id="SSF50156">
    <property type="entry name" value="PDZ domain-like"/>
    <property type="match status" value="1"/>
</dbReference>
<dbReference type="OrthoDB" id="10266080at2759"/>
<dbReference type="PANTHER" id="PTHR12296">
    <property type="entry name" value="DENN DOMAIN-CONTAINING PROTEIN 4"/>
    <property type="match status" value="1"/>
</dbReference>
<dbReference type="InterPro" id="IPR037516">
    <property type="entry name" value="Tripartite_DENN"/>
</dbReference>
<evidence type="ECO:0000313" key="5">
    <source>
        <dbReference type="Proteomes" id="UP000291116"/>
    </source>
</evidence>
<gene>
    <name evidence="4" type="ORF">PSNMU_V1.4_AUG-EV-PASAV3_0007570</name>
</gene>
<organism evidence="4 5">
    <name type="scientific">Pseudo-nitzschia multistriata</name>
    <dbReference type="NCBI Taxonomy" id="183589"/>
    <lineage>
        <taxon>Eukaryota</taxon>
        <taxon>Sar</taxon>
        <taxon>Stramenopiles</taxon>
        <taxon>Ochrophyta</taxon>
        <taxon>Bacillariophyta</taxon>
        <taxon>Bacillariophyceae</taxon>
        <taxon>Bacillariophycidae</taxon>
        <taxon>Bacillariales</taxon>
        <taxon>Bacillariaceae</taxon>
        <taxon>Pseudo-nitzschia</taxon>
    </lineage>
</organism>
<dbReference type="InterPro" id="IPR001194">
    <property type="entry name" value="cDENN_dom"/>
</dbReference>